<reference evidence="1" key="2">
    <citation type="submission" date="2021-09" db="EMBL/GenBank/DDBJ databases">
        <authorList>
            <person name="Jia N."/>
            <person name="Wang J."/>
            <person name="Shi W."/>
            <person name="Du L."/>
            <person name="Sun Y."/>
            <person name="Zhan W."/>
            <person name="Jiang J."/>
            <person name="Wang Q."/>
            <person name="Zhang B."/>
            <person name="Ji P."/>
            <person name="Sakyi L.B."/>
            <person name="Cui X."/>
            <person name="Yuan T."/>
            <person name="Jiang B."/>
            <person name="Yang W."/>
            <person name="Lam T.T.-Y."/>
            <person name="Chang Q."/>
            <person name="Ding S."/>
            <person name="Wang X."/>
            <person name="Zhu J."/>
            <person name="Ruan X."/>
            <person name="Zhao L."/>
            <person name="Wei J."/>
            <person name="Que T."/>
            <person name="Du C."/>
            <person name="Cheng J."/>
            <person name="Dai P."/>
            <person name="Han X."/>
            <person name="Huang E."/>
            <person name="Gao Y."/>
            <person name="Liu J."/>
            <person name="Shao H."/>
            <person name="Ye R."/>
            <person name="Li L."/>
            <person name="Wei W."/>
            <person name="Wang X."/>
            <person name="Wang C."/>
            <person name="Huo Q."/>
            <person name="Li W."/>
            <person name="Guo W."/>
            <person name="Chen H."/>
            <person name="Chen S."/>
            <person name="Zhou L."/>
            <person name="Zhou L."/>
            <person name="Ni X."/>
            <person name="Tian J."/>
            <person name="Zhou Y."/>
            <person name="Sheng Y."/>
            <person name="Liu T."/>
            <person name="Pan Y."/>
            <person name="Xia L."/>
            <person name="Li J."/>
            <person name="Zhao F."/>
            <person name="Cao W."/>
        </authorList>
    </citation>
    <scope>NUCLEOTIDE SEQUENCE</scope>
    <source>
        <strain evidence="1">Rmic-2018</strain>
        <tissue evidence="1">Larvae</tissue>
    </source>
</reference>
<gene>
    <name evidence="1" type="ORF">HPB51_006046</name>
</gene>
<protein>
    <submittedName>
        <fullName evidence="1">Uncharacterized protein</fullName>
    </submittedName>
</protein>
<organism evidence="1 2">
    <name type="scientific">Rhipicephalus microplus</name>
    <name type="common">Cattle tick</name>
    <name type="synonym">Boophilus microplus</name>
    <dbReference type="NCBI Taxonomy" id="6941"/>
    <lineage>
        <taxon>Eukaryota</taxon>
        <taxon>Metazoa</taxon>
        <taxon>Ecdysozoa</taxon>
        <taxon>Arthropoda</taxon>
        <taxon>Chelicerata</taxon>
        <taxon>Arachnida</taxon>
        <taxon>Acari</taxon>
        <taxon>Parasitiformes</taxon>
        <taxon>Ixodida</taxon>
        <taxon>Ixodoidea</taxon>
        <taxon>Ixodidae</taxon>
        <taxon>Rhipicephalinae</taxon>
        <taxon>Rhipicephalus</taxon>
        <taxon>Boophilus</taxon>
    </lineage>
</organism>
<dbReference type="AlphaFoldDB" id="A0A9J6D8Q5"/>
<keyword evidence="2" id="KW-1185">Reference proteome</keyword>
<proteinExistence type="predicted"/>
<sequence>MSEQCFLLGLSTSTLWKGKSRVKGQLEKRKRRTRTPASCMRLGLAEVTGNQSQPSMSRISMPAADVASARKLWRALYWLVETVEVSLAGRGANGGDEAGGRLSALAGCCPSCPSRGGLVSAAAGSRATVELDRRMVPFYPGAVTSRKPSSRRYRQASLCKATLPRFWSAAFLYDILRTRGPIAAHHAFKTPRGQFSFDYPVHQVTR</sequence>
<evidence type="ECO:0000313" key="1">
    <source>
        <dbReference type="EMBL" id="KAH8018424.1"/>
    </source>
</evidence>
<accession>A0A9J6D8Q5</accession>
<evidence type="ECO:0000313" key="2">
    <source>
        <dbReference type="Proteomes" id="UP000821866"/>
    </source>
</evidence>
<dbReference type="EMBL" id="JABSTU010000010">
    <property type="protein sequence ID" value="KAH8018424.1"/>
    <property type="molecule type" value="Genomic_DNA"/>
</dbReference>
<reference evidence="1" key="1">
    <citation type="journal article" date="2020" name="Cell">
        <title>Large-Scale Comparative Analyses of Tick Genomes Elucidate Their Genetic Diversity and Vector Capacities.</title>
        <authorList>
            <consortium name="Tick Genome and Microbiome Consortium (TIGMIC)"/>
            <person name="Jia N."/>
            <person name="Wang J."/>
            <person name="Shi W."/>
            <person name="Du L."/>
            <person name="Sun Y."/>
            <person name="Zhan W."/>
            <person name="Jiang J.F."/>
            <person name="Wang Q."/>
            <person name="Zhang B."/>
            <person name="Ji P."/>
            <person name="Bell-Sakyi L."/>
            <person name="Cui X.M."/>
            <person name="Yuan T.T."/>
            <person name="Jiang B.G."/>
            <person name="Yang W.F."/>
            <person name="Lam T.T."/>
            <person name="Chang Q.C."/>
            <person name="Ding S.J."/>
            <person name="Wang X.J."/>
            <person name="Zhu J.G."/>
            <person name="Ruan X.D."/>
            <person name="Zhao L."/>
            <person name="Wei J.T."/>
            <person name="Ye R.Z."/>
            <person name="Que T.C."/>
            <person name="Du C.H."/>
            <person name="Zhou Y.H."/>
            <person name="Cheng J.X."/>
            <person name="Dai P.F."/>
            <person name="Guo W.B."/>
            <person name="Han X.H."/>
            <person name="Huang E.J."/>
            <person name="Li L.F."/>
            <person name="Wei W."/>
            <person name="Gao Y.C."/>
            <person name="Liu J.Z."/>
            <person name="Shao H.Z."/>
            <person name="Wang X."/>
            <person name="Wang C.C."/>
            <person name="Yang T.C."/>
            <person name="Huo Q.B."/>
            <person name="Li W."/>
            <person name="Chen H.Y."/>
            <person name="Chen S.E."/>
            <person name="Zhou L.G."/>
            <person name="Ni X.B."/>
            <person name="Tian J.H."/>
            <person name="Sheng Y."/>
            <person name="Liu T."/>
            <person name="Pan Y.S."/>
            <person name="Xia L.Y."/>
            <person name="Li J."/>
            <person name="Zhao F."/>
            <person name="Cao W.C."/>
        </authorList>
    </citation>
    <scope>NUCLEOTIDE SEQUENCE</scope>
    <source>
        <strain evidence="1">Rmic-2018</strain>
    </source>
</reference>
<name>A0A9J6D8Q5_RHIMP</name>
<dbReference type="Proteomes" id="UP000821866">
    <property type="component" value="Chromosome 8"/>
</dbReference>
<comment type="caution">
    <text evidence="1">The sequence shown here is derived from an EMBL/GenBank/DDBJ whole genome shotgun (WGS) entry which is preliminary data.</text>
</comment>